<dbReference type="SUPFAM" id="SSF109604">
    <property type="entry name" value="HD-domain/PDEase-like"/>
    <property type="match status" value="1"/>
</dbReference>
<dbReference type="PANTHER" id="PTHR11373:SF4">
    <property type="entry name" value="DEOXYNUCLEOSIDE TRIPHOSPHATE TRIPHOSPHOHYDROLASE SAMHD1"/>
    <property type="match status" value="1"/>
</dbReference>
<name>A0A831PLP0_9EURY</name>
<dbReference type="PANTHER" id="PTHR11373">
    <property type="entry name" value="DEOXYNUCLEOSIDE TRIPHOSPHATE TRIPHOSPHOHYDROLASE"/>
    <property type="match status" value="1"/>
</dbReference>
<dbReference type="CDD" id="cd00077">
    <property type="entry name" value="HDc"/>
    <property type="match status" value="1"/>
</dbReference>
<proteinExistence type="predicted"/>
<protein>
    <submittedName>
        <fullName evidence="2">HD domain-containing protein</fullName>
    </submittedName>
</protein>
<evidence type="ECO:0000259" key="1">
    <source>
        <dbReference type="PROSITE" id="PS51831"/>
    </source>
</evidence>
<dbReference type="InterPro" id="IPR003607">
    <property type="entry name" value="HD/PDEase_dom"/>
</dbReference>
<dbReference type="Proteomes" id="UP000885648">
    <property type="component" value="Unassembled WGS sequence"/>
</dbReference>
<feature type="domain" description="HD" evidence="1">
    <location>
        <begin position="7"/>
        <end position="117"/>
    </location>
</feature>
<organism evidence="2">
    <name type="scientific">Methanofollis liminatans</name>
    <dbReference type="NCBI Taxonomy" id="2201"/>
    <lineage>
        <taxon>Archaea</taxon>
        <taxon>Methanobacteriati</taxon>
        <taxon>Methanobacteriota</taxon>
        <taxon>Stenosarchaea group</taxon>
        <taxon>Methanomicrobia</taxon>
        <taxon>Methanomicrobiales</taxon>
        <taxon>Methanomicrobiaceae</taxon>
        <taxon>Methanofollis</taxon>
    </lineage>
</organism>
<dbReference type="GO" id="GO:0006203">
    <property type="term" value="P:dGTP catabolic process"/>
    <property type="evidence" value="ECO:0007669"/>
    <property type="project" value="TreeGrafter"/>
</dbReference>
<dbReference type="InterPro" id="IPR006675">
    <property type="entry name" value="HDIG_dom"/>
</dbReference>
<dbReference type="InterPro" id="IPR006674">
    <property type="entry name" value="HD_domain"/>
</dbReference>
<accession>A0A831PLP0</accession>
<dbReference type="PROSITE" id="PS51831">
    <property type="entry name" value="HD"/>
    <property type="match status" value="1"/>
</dbReference>
<sequence length="357" mass="39536">PGANHTRFEHCLGTMHLASLLCRHLGLDRRDADLVTVAALLHDIGHGPFSHVSEAFMVEMLGKGHQEVEGLLHEERTAALIARCGLDPDEVAAVINGRHRYAGIIHGDLDVDRMDYLLRDAHYTGVPYGIVDAARLIRSTVLTETGIALDQGGINAAESLLIARTLMRPVVYYHHVSRIATSMFHLALLSHIEGGEDTVEDLMGMDDAALFTRLLASPDRTARTLARRLYGRDLYKRAVYVGRGQVNAASVQNLTTVAESRRIAAAIAAEAGVEEETVLVDIPPFPSEMSMEVRVRDRDALVGLEQVSPLLATLNETRREQWRLGIYTLPDQRSEVERAAIEILHIKKPTQQYRLPI</sequence>
<dbReference type="EMBL" id="DSBY01000214">
    <property type="protein sequence ID" value="HDS63496.1"/>
    <property type="molecule type" value="Genomic_DNA"/>
</dbReference>
<dbReference type="GO" id="GO:0008832">
    <property type="term" value="F:dGTPase activity"/>
    <property type="evidence" value="ECO:0007669"/>
    <property type="project" value="TreeGrafter"/>
</dbReference>
<dbReference type="InterPro" id="IPR050135">
    <property type="entry name" value="dGTPase-like"/>
</dbReference>
<dbReference type="AlphaFoldDB" id="A0A831PLP0"/>
<comment type="caution">
    <text evidence="2">The sequence shown here is derived from an EMBL/GenBank/DDBJ whole genome shotgun (WGS) entry which is preliminary data.</text>
</comment>
<dbReference type="InterPro" id="IPR045509">
    <property type="entry name" value="HD_assoc_2"/>
</dbReference>
<dbReference type="Pfam" id="PF01966">
    <property type="entry name" value="HD"/>
    <property type="match status" value="1"/>
</dbReference>
<reference evidence="2" key="1">
    <citation type="journal article" date="2020" name="mSystems">
        <title>Genome- and Community-Level Interaction Insights into Carbon Utilization and Element Cycling Functions of Hydrothermarchaeota in Hydrothermal Sediment.</title>
        <authorList>
            <person name="Zhou Z."/>
            <person name="Liu Y."/>
            <person name="Xu W."/>
            <person name="Pan J."/>
            <person name="Luo Z.H."/>
            <person name="Li M."/>
        </authorList>
    </citation>
    <scope>NUCLEOTIDE SEQUENCE</scope>
    <source>
        <strain evidence="2">SpSt-1183</strain>
    </source>
</reference>
<dbReference type="SMART" id="SM00471">
    <property type="entry name" value="HDc"/>
    <property type="match status" value="1"/>
</dbReference>
<gene>
    <name evidence="2" type="ORF">ENN52_05130</name>
</gene>
<feature type="non-terminal residue" evidence="2">
    <location>
        <position position="1"/>
    </location>
</feature>
<evidence type="ECO:0000313" key="2">
    <source>
        <dbReference type="EMBL" id="HDS63496.1"/>
    </source>
</evidence>
<dbReference type="Gene3D" id="1.10.3210.10">
    <property type="entry name" value="Hypothetical protein af1432"/>
    <property type="match status" value="1"/>
</dbReference>
<dbReference type="NCBIfam" id="TIGR00277">
    <property type="entry name" value="HDIG"/>
    <property type="match status" value="1"/>
</dbReference>
<dbReference type="Pfam" id="PF19276">
    <property type="entry name" value="HD_assoc_2"/>
    <property type="match status" value="1"/>
</dbReference>